<dbReference type="GO" id="GO:0031267">
    <property type="term" value="F:small GTPase binding"/>
    <property type="evidence" value="ECO:0007669"/>
    <property type="project" value="InterPro"/>
</dbReference>
<evidence type="ECO:0000256" key="3">
    <source>
        <dbReference type="ARBA" id="ARBA00009466"/>
    </source>
</evidence>
<dbReference type="InterPro" id="IPR016024">
    <property type="entry name" value="ARM-type_fold"/>
</dbReference>
<proteinExistence type="inferred from homology"/>
<dbReference type="PROSITE" id="PS50166">
    <property type="entry name" value="IMPORTIN_B_NT"/>
    <property type="match status" value="1"/>
</dbReference>
<dbReference type="InterPro" id="IPR001494">
    <property type="entry name" value="Importin-beta_N"/>
</dbReference>
<dbReference type="EMBL" id="UFQT01000627">
    <property type="protein sequence ID" value="SSX25879.1"/>
    <property type="molecule type" value="Genomic_DNA"/>
</dbReference>
<feature type="domain" description="Importin N-terminal" evidence="8">
    <location>
        <begin position="27"/>
        <end position="94"/>
    </location>
</feature>
<keyword evidence="4" id="KW-0813">Transport</keyword>
<protein>
    <submittedName>
        <fullName evidence="10">CSON012831 protein</fullName>
    </submittedName>
</protein>
<reference evidence="10" key="2">
    <citation type="submission" date="2018-07" db="EMBL/GenBank/DDBJ databases">
        <authorList>
            <person name="Quirk P.G."/>
            <person name="Krulwich T.A."/>
        </authorList>
    </citation>
    <scope>NUCLEOTIDE SEQUENCE</scope>
</reference>
<evidence type="ECO:0000256" key="6">
    <source>
        <dbReference type="ARBA" id="ARBA00022927"/>
    </source>
</evidence>
<evidence type="ECO:0000256" key="5">
    <source>
        <dbReference type="ARBA" id="ARBA00022490"/>
    </source>
</evidence>
<reference evidence="9" key="1">
    <citation type="submission" date="2018-04" db="EMBL/GenBank/DDBJ databases">
        <authorList>
            <person name="Go L.Y."/>
            <person name="Mitchell J.A."/>
        </authorList>
    </citation>
    <scope>NUCLEOTIDE SEQUENCE</scope>
    <source>
        <tissue evidence="9">Whole organism</tissue>
    </source>
</reference>
<dbReference type="AlphaFoldDB" id="A0A336MAF9"/>
<dbReference type="Pfam" id="PF03810">
    <property type="entry name" value="IBN_N"/>
    <property type="match status" value="1"/>
</dbReference>
<comment type="subcellular location">
    <subcellularLocation>
        <location evidence="2">Cytoplasm</location>
    </subcellularLocation>
    <subcellularLocation>
        <location evidence="1">Nucleus</location>
    </subcellularLocation>
</comment>
<dbReference type="GO" id="GO:0005737">
    <property type="term" value="C:cytoplasm"/>
    <property type="evidence" value="ECO:0007669"/>
    <property type="project" value="UniProtKB-SubCell"/>
</dbReference>
<dbReference type="SMART" id="SM00913">
    <property type="entry name" value="IBN_N"/>
    <property type="match status" value="1"/>
</dbReference>
<gene>
    <name evidence="10" type="primary">CSON012831</name>
</gene>
<accession>A0A336MAF9</accession>
<dbReference type="PANTHER" id="PTHR21452:SF4">
    <property type="entry name" value="EXPORTIN-6"/>
    <property type="match status" value="1"/>
</dbReference>
<evidence type="ECO:0000259" key="8">
    <source>
        <dbReference type="PROSITE" id="PS50166"/>
    </source>
</evidence>
<name>A0A336MAF9_CULSO</name>
<keyword evidence="7" id="KW-0539">Nucleus</keyword>
<dbReference type="VEuPathDB" id="VectorBase:CSON012831"/>
<dbReference type="EMBL" id="UFQS01000627">
    <property type="protein sequence ID" value="SSX05520.1"/>
    <property type="molecule type" value="Genomic_DNA"/>
</dbReference>
<keyword evidence="5" id="KW-0963">Cytoplasm</keyword>
<organism evidence="10">
    <name type="scientific">Culicoides sonorensis</name>
    <name type="common">Biting midge</name>
    <dbReference type="NCBI Taxonomy" id="179676"/>
    <lineage>
        <taxon>Eukaryota</taxon>
        <taxon>Metazoa</taxon>
        <taxon>Ecdysozoa</taxon>
        <taxon>Arthropoda</taxon>
        <taxon>Hexapoda</taxon>
        <taxon>Insecta</taxon>
        <taxon>Pterygota</taxon>
        <taxon>Neoptera</taxon>
        <taxon>Endopterygota</taxon>
        <taxon>Diptera</taxon>
        <taxon>Nematocera</taxon>
        <taxon>Chironomoidea</taxon>
        <taxon>Ceratopogonidae</taxon>
        <taxon>Ceratopogoninae</taxon>
        <taxon>Culicoides</taxon>
        <taxon>Monoculicoides</taxon>
    </lineage>
</organism>
<dbReference type="InterPro" id="IPR040016">
    <property type="entry name" value="XPO6"/>
</dbReference>
<comment type="similarity">
    <text evidence="3">Belongs to the exportin family.</text>
</comment>
<dbReference type="SUPFAM" id="SSF48371">
    <property type="entry name" value="ARM repeat"/>
    <property type="match status" value="1"/>
</dbReference>
<evidence type="ECO:0000313" key="10">
    <source>
        <dbReference type="EMBL" id="SSX25879.1"/>
    </source>
</evidence>
<dbReference type="GO" id="GO:0006611">
    <property type="term" value="P:protein export from nucleus"/>
    <property type="evidence" value="ECO:0007669"/>
    <property type="project" value="InterPro"/>
</dbReference>
<dbReference type="GO" id="GO:0005049">
    <property type="term" value="F:nuclear export signal receptor activity"/>
    <property type="evidence" value="ECO:0007669"/>
    <property type="project" value="InterPro"/>
</dbReference>
<evidence type="ECO:0000256" key="4">
    <source>
        <dbReference type="ARBA" id="ARBA00022448"/>
    </source>
</evidence>
<evidence type="ECO:0000256" key="7">
    <source>
        <dbReference type="ARBA" id="ARBA00023242"/>
    </source>
</evidence>
<dbReference type="PANTHER" id="PTHR21452">
    <property type="entry name" value="EXPORTIN-6"/>
    <property type="match status" value="1"/>
</dbReference>
<evidence type="ECO:0000256" key="2">
    <source>
        <dbReference type="ARBA" id="ARBA00004496"/>
    </source>
</evidence>
<evidence type="ECO:0000313" key="9">
    <source>
        <dbReference type="EMBL" id="SSX05520.1"/>
    </source>
</evidence>
<sequence length="1033" mass="117951">MASAHEIHRLLEEFYSYTTTNSRKREIEVTLQGFQKSPEVWKSCLNVIGNSSVNQIVWFFSASTLENTIQKRWLALNAADRLCVRESLWKIYVGISDKCSNNSTSNKLQRDKTAQLIALIGKKEFPEQHANYMEQIVELVQKKFILGIILLRATCEELLSTRSDISTERKQHLSYCISVFLPSFIPAINEYLTPITTPHQQKDHFYVENCKELLRCIQVLFQCDILHDEITTKIIENLFLIARYNPGTDDTDIEISVGAITALSELFLRQRKHQSHATIASGLIQLLKSGCTMPKTENHNNLAQYEQSLTELFKSSAEQLSIAWWRKTNIQCLEEYLGCLWQYTIYNVDDPITFKQKLSVWVPIIKYYGENKGEMFPDKCMTIVIYTLKRMLLQFDDDRKLQAIYDQCVDDPDSEWQSFLSQCLEVVSLIAYLNPQGVNELICNEFIKSQGPLDIFVSLMKTNDETFSSLCNDQVKCQYLQIMFRDLATEFQLVARTFPVISEVANGSNGARISAIISSLCETLQQALVQIHNWRSFKQQGIYQDLNYTVAQLVVSLIYLVPISDIQNNVKNMTSLIESTIQTILSSSSGCQLSKILTTAIGTFLLNITSNLRPKYLLESNFIPILMKTNLSSLEKSASQNIYKALFNCLVLQWRGVSAEDQNIQHRTAITQEFVLFLGCDILKINESMLVPGSSLPDSTIKAITNNLFVFQDILEYYEDSNSFTKSILTNALRPVIEKAVFLFNVFHHQNPKVIEQILNFFNSLIKTLQTQLGASAIKELLLLFIESCKKEQLEQAQLRWIDKLLHIFLVIIKQHGNSSAALIPDILNLTLEQVAPLVFNLDINYTENIDVIMSLYALFDGILQNRWQYFYKSQVLRGFSPGASDETGQNDMAPAHSEQFSSILTAYGHALTAFNHPDMMRVVLESLQSIDEKYKLFHSHFFIVKFSTAFQCAILRCLAAPEGSLNFDLLLGVLFKMSQQGQILEQVLRELDASMNRKTIEAICTATDFPTFAFNVSHLVQDIKYCQNVTQH</sequence>
<dbReference type="Gene3D" id="1.25.10.10">
    <property type="entry name" value="Leucine-rich Repeat Variant"/>
    <property type="match status" value="1"/>
</dbReference>
<keyword evidence="6" id="KW-0653">Protein transport</keyword>
<dbReference type="InterPro" id="IPR011989">
    <property type="entry name" value="ARM-like"/>
</dbReference>
<evidence type="ECO:0000256" key="1">
    <source>
        <dbReference type="ARBA" id="ARBA00004123"/>
    </source>
</evidence>
<dbReference type="GO" id="GO:0005634">
    <property type="term" value="C:nucleus"/>
    <property type="evidence" value="ECO:0007669"/>
    <property type="project" value="UniProtKB-SubCell"/>
</dbReference>
<dbReference type="OMA" id="CHWIANR"/>